<protein>
    <submittedName>
        <fullName evidence="1">N-acetyltransferase YhbS</fullName>
    </submittedName>
</protein>
<reference evidence="1 2" key="1">
    <citation type="submission" date="2023-07" db="EMBL/GenBank/DDBJ databases">
        <title>Sorghum-associated microbial communities from plants grown in Nebraska, USA.</title>
        <authorList>
            <person name="Schachtman D."/>
        </authorList>
    </citation>
    <scope>NUCLEOTIDE SEQUENCE [LARGE SCALE GENOMIC DNA]</scope>
    <source>
        <strain evidence="1 2">CC258</strain>
    </source>
</reference>
<dbReference type="Proteomes" id="UP001267290">
    <property type="component" value="Unassembled WGS sequence"/>
</dbReference>
<sequence length="47" mass="5612">MVHIRMEHKSDHEQVSQLNYEAFGNREDESKLIERIRASEGFIPDRI</sequence>
<organism evidence="1 2">
    <name type="scientific">Paenibacillus qinlingensis</name>
    <dbReference type="NCBI Taxonomy" id="1837343"/>
    <lineage>
        <taxon>Bacteria</taxon>
        <taxon>Bacillati</taxon>
        <taxon>Bacillota</taxon>
        <taxon>Bacilli</taxon>
        <taxon>Bacillales</taxon>
        <taxon>Paenibacillaceae</taxon>
        <taxon>Paenibacillus</taxon>
    </lineage>
</organism>
<accession>A0ABU1P5Z9</accession>
<name>A0ABU1P5Z9_9BACL</name>
<proteinExistence type="predicted"/>
<evidence type="ECO:0000313" key="2">
    <source>
        <dbReference type="Proteomes" id="UP001267290"/>
    </source>
</evidence>
<evidence type="ECO:0000313" key="1">
    <source>
        <dbReference type="EMBL" id="MDR6555185.1"/>
    </source>
</evidence>
<keyword evidence="2" id="KW-1185">Reference proteome</keyword>
<comment type="caution">
    <text evidence="1">The sequence shown here is derived from an EMBL/GenBank/DDBJ whole genome shotgun (WGS) entry which is preliminary data.</text>
</comment>
<gene>
    <name evidence="1" type="ORF">J2736_006440</name>
</gene>
<dbReference type="EMBL" id="JAVDSB010000025">
    <property type="protein sequence ID" value="MDR6555185.1"/>
    <property type="molecule type" value="Genomic_DNA"/>
</dbReference>